<keyword evidence="17" id="KW-0969">Cilium</keyword>
<dbReference type="Proteomes" id="UP001060414">
    <property type="component" value="Chromosome"/>
</dbReference>
<evidence type="ECO:0000256" key="13">
    <source>
        <dbReference type="NCBIfam" id="TIGR03499"/>
    </source>
</evidence>
<dbReference type="SMART" id="SM00382">
    <property type="entry name" value="AAA"/>
    <property type="match status" value="1"/>
</dbReference>
<evidence type="ECO:0000256" key="4">
    <source>
        <dbReference type="ARBA" id="ARBA00022448"/>
    </source>
</evidence>
<sequence length="447" mass="47954">MLVKVFESEDMASALKKVKEALGPDALIISTRTIRKGGLGVLGKPILEVTAAIEPAAVANGRVPAAPRRGDAYAAPARRAQPSKAGAGDEISYEDVWNARSASPTPPAARPRGDTAPRETGEILALRSEIDELKGLMRDFLSESRQSAASAAPAPQTVAAAEPSPAPTTPAVRSGRRRSAAPAAGDGGLEVLVQLLRARGIDQEAAETIVRFAAQRAAPEQQQNPEVMRAIFSDVIGDLIQVSRRPQPQGSRRQRRLALIGPTGVGKTTTIAKLAAEHLLGGGQSVALVTIDTFRIAAVEQLKVYGEIMNLPVEVVVSPKQMRGVLNKHRDKDLILIDTAGRSPRDEVNLKNLEEILSPDLATENHLVLSAATRDEDLYDAVTRFARVPLHNLIFTKIDECANLGVLLNVQLRHNFPLAYLTNGQRVPEDILVADAKKIAQLILGQR</sequence>
<keyword evidence="4" id="KW-0813">Transport</keyword>
<dbReference type="EMBL" id="CP092109">
    <property type="protein sequence ID" value="UWZ78358.1"/>
    <property type="molecule type" value="Genomic_DNA"/>
</dbReference>
<evidence type="ECO:0000313" key="18">
    <source>
        <dbReference type="Proteomes" id="UP001060414"/>
    </source>
</evidence>
<keyword evidence="5" id="KW-1003">Cell membrane</keyword>
<dbReference type="InterPro" id="IPR047040">
    <property type="entry name" value="FlhF__GTPase_dom"/>
</dbReference>
<keyword evidence="11" id="KW-1006">Bacterial flagellum protein export</keyword>
<dbReference type="InterPro" id="IPR000897">
    <property type="entry name" value="SRP54_GTPase_dom"/>
</dbReference>
<evidence type="ECO:0000256" key="12">
    <source>
        <dbReference type="ARBA" id="ARBA00025337"/>
    </source>
</evidence>
<feature type="region of interest" description="Disordered" evidence="14">
    <location>
        <begin position="144"/>
        <end position="184"/>
    </location>
</feature>
<evidence type="ECO:0000256" key="3">
    <source>
        <dbReference type="ARBA" id="ARBA00014919"/>
    </source>
</evidence>
<dbReference type="PANTHER" id="PTHR43134:SF3">
    <property type="entry name" value="FLAGELLAR BIOSYNTHESIS PROTEIN FLHF"/>
    <property type="match status" value="1"/>
</dbReference>
<dbReference type="SMART" id="SM00962">
    <property type="entry name" value="SRP54"/>
    <property type="match status" value="1"/>
</dbReference>
<evidence type="ECO:0000256" key="6">
    <source>
        <dbReference type="ARBA" id="ARBA00022741"/>
    </source>
</evidence>
<dbReference type="Gene3D" id="1.20.120.1380">
    <property type="entry name" value="Flagellar FlhF biosynthesis protein, N domain"/>
    <property type="match status" value="1"/>
</dbReference>
<evidence type="ECO:0000256" key="5">
    <source>
        <dbReference type="ARBA" id="ARBA00022475"/>
    </source>
</evidence>
<dbReference type="InterPro" id="IPR027417">
    <property type="entry name" value="P-loop_NTPase"/>
</dbReference>
<protein>
    <recommendedName>
        <fullName evidence="3 13">Flagellar biosynthesis protein FlhF</fullName>
    </recommendedName>
</protein>
<comment type="function">
    <text evidence="12">Necessary for flagellar biosynthesis. May be involved in translocation of the flagellum.</text>
</comment>
<evidence type="ECO:0000256" key="1">
    <source>
        <dbReference type="ARBA" id="ARBA00004413"/>
    </source>
</evidence>
<feature type="compositionally biased region" description="Low complexity" evidence="14">
    <location>
        <begin position="146"/>
        <end position="173"/>
    </location>
</feature>
<keyword evidence="7" id="KW-1005">Bacterial flagellum biogenesis</keyword>
<evidence type="ECO:0000256" key="8">
    <source>
        <dbReference type="ARBA" id="ARBA00022927"/>
    </source>
</evidence>
<dbReference type="RefSeq" id="WP_260746707.1">
    <property type="nucleotide sequence ID" value="NZ_CP092109.1"/>
</dbReference>
<keyword evidence="9" id="KW-0342">GTP-binding</keyword>
<dbReference type="NCBIfam" id="TIGR03499">
    <property type="entry name" value="FlhF"/>
    <property type="match status" value="1"/>
</dbReference>
<evidence type="ECO:0000256" key="14">
    <source>
        <dbReference type="SAM" id="MobiDB-lite"/>
    </source>
</evidence>
<accession>A0ABY5ZGS4</accession>
<dbReference type="Gene3D" id="3.40.50.300">
    <property type="entry name" value="P-loop containing nucleotide triphosphate hydrolases"/>
    <property type="match status" value="1"/>
</dbReference>
<evidence type="ECO:0000313" key="17">
    <source>
        <dbReference type="EMBL" id="UWZ78358.1"/>
    </source>
</evidence>
<feature type="domain" description="SRP54-type proteins GTP-binding" evidence="16">
    <location>
        <begin position="254"/>
        <end position="445"/>
    </location>
</feature>
<keyword evidence="8" id="KW-0653">Protein transport</keyword>
<organism evidence="17 18">
    <name type="scientific">Geoalkalibacter halelectricus</name>
    <dbReference type="NCBI Taxonomy" id="2847045"/>
    <lineage>
        <taxon>Bacteria</taxon>
        <taxon>Pseudomonadati</taxon>
        <taxon>Thermodesulfobacteriota</taxon>
        <taxon>Desulfuromonadia</taxon>
        <taxon>Desulfuromonadales</taxon>
        <taxon>Geoalkalibacteraceae</taxon>
        <taxon>Geoalkalibacter</taxon>
    </lineage>
</organism>
<dbReference type="CDD" id="cd17873">
    <property type="entry name" value="FlhF"/>
    <property type="match status" value="1"/>
</dbReference>
<evidence type="ECO:0000256" key="2">
    <source>
        <dbReference type="ARBA" id="ARBA00008531"/>
    </source>
</evidence>
<name>A0ABY5ZGS4_9BACT</name>
<evidence type="ECO:0000256" key="10">
    <source>
        <dbReference type="ARBA" id="ARBA00023136"/>
    </source>
</evidence>
<feature type="domain" description="AAA+ ATPase" evidence="15">
    <location>
        <begin position="253"/>
        <end position="399"/>
    </location>
</feature>
<evidence type="ECO:0000256" key="11">
    <source>
        <dbReference type="ARBA" id="ARBA00023225"/>
    </source>
</evidence>
<dbReference type="Pfam" id="PF00448">
    <property type="entry name" value="SRP54"/>
    <property type="match status" value="1"/>
</dbReference>
<comment type="similarity">
    <text evidence="2">Belongs to the GTP-binding SRP family.</text>
</comment>
<dbReference type="InterPro" id="IPR003593">
    <property type="entry name" value="AAA+_ATPase"/>
</dbReference>
<keyword evidence="18" id="KW-1185">Reference proteome</keyword>
<comment type="subcellular location">
    <subcellularLocation>
        <location evidence="1">Cell membrane</location>
        <topology evidence="1">Peripheral membrane protein</topology>
        <orientation evidence="1">Cytoplasmic side</orientation>
    </subcellularLocation>
</comment>
<dbReference type="PANTHER" id="PTHR43134">
    <property type="entry name" value="SIGNAL RECOGNITION PARTICLE RECEPTOR SUBUNIT ALPHA"/>
    <property type="match status" value="1"/>
</dbReference>
<keyword evidence="17" id="KW-0966">Cell projection</keyword>
<evidence type="ECO:0000259" key="16">
    <source>
        <dbReference type="SMART" id="SM00962"/>
    </source>
</evidence>
<dbReference type="SUPFAM" id="SSF52540">
    <property type="entry name" value="P-loop containing nucleoside triphosphate hydrolases"/>
    <property type="match status" value="1"/>
</dbReference>
<reference evidence="17" key="1">
    <citation type="journal article" date="2022" name="Environ. Microbiol.">
        <title>Geoalkalibacter halelectricus SAP #1 sp. nov. possessing extracellular electron transfer and mineral#reducing capabilities from a haloalkaline environment.</title>
        <authorList>
            <person name="Yadav S."/>
            <person name="Singh R."/>
            <person name="Sundharam S.S."/>
            <person name="Chaudhary S."/>
            <person name="Krishnamurthi S."/>
            <person name="Patil S.A."/>
        </authorList>
    </citation>
    <scope>NUCLEOTIDE SEQUENCE</scope>
    <source>
        <strain evidence="17">SAP-1</strain>
    </source>
</reference>
<evidence type="ECO:0000256" key="7">
    <source>
        <dbReference type="ARBA" id="ARBA00022795"/>
    </source>
</evidence>
<gene>
    <name evidence="17" type="primary">flhF</name>
    <name evidence="17" type="ORF">L9S41_11725</name>
</gene>
<keyword evidence="10" id="KW-0472">Membrane</keyword>
<dbReference type="InterPro" id="IPR020006">
    <property type="entry name" value="FlhF"/>
</dbReference>
<proteinExistence type="inferred from homology"/>
<keyword evidence="17" id="KW-0282">Flagellum</keyword>
<evidence type="ECO:0000256" key="9">
    <source>
        <dbReference type="ARBA" id="ARBA00023134"/>
    </source>
</evidence>
<evidence type="ECO:0000259" key="15">
    <source>
        <dbReference type="SMART" id="SM00382"/>
    </source>
</evidence>
<keyword evidence="6" id="KW-0547">Nucleotide-binding</keyword>